<reference evidence="6" key="1">
    <citation type="journal article" date="2019" name="Int. J. Syst. Evol. Microbiol.">
        <title>The Global Catalogue of Microorganisms (GCM) 10K type strain sequencing project: providing services to taxonomists for standard genome sequencing and annotation.</title>
        <authorList>
            <consortium name="The Broad Institute Genomics Platform"/>
            <consortium name="The Broad Institute Genome Sequencing Center for Infectious Disease"/>
            <person name="Wu L."/>
            <person name="Ma J."/>
        </authorList>
    </citation>
    <scope>NUCLEOTIDE SEQUENCE [LARGE SCALE GENOMIC DNA]</scope>
    <source>
        <strain evidence="6">JCM 4350</strain>
    </source>
</reference>
<dbReference type="SMART" id="SM00422">
    <property type="entry name" value="HTH_MERR"/>
    <property type="match status" value="1"/>
</dbReference>
<dbReference type="Pfam" id="PF13411">
    <property type="entry name" value="MerR_1"/>
    <property type="match status" value="1"/>
</dbReference>
<evidence type="ECO:0000313" key="6">
    <source>
        <dbReference type="Proteomes" id="UP000659767"/>
    </source>
</evidence>
<evidence type="ECO:0000256" key="1">
    <source>
        <dbReference type="ARBA" id="ARBA00023125"/>
    </source>
</evidence>
<protein>
    <recommendedName>
        <fullName evidence="7">MerR family transcriptional regulator</fullName>
    </recommendedName>
</protein>
<feature type="domain" description="PPM-type phosphatase" evidence="4">
    <location>
        <begin position="162"/>
        <end position="403"/>
    </location>
</feature>
<dbReference type="PROSITE" id="PS51746">
    <property type="entry name" value="PPM_2"/>
    <property type="match status" value="1"/>
</dbReference>
<dbReference type="SUPFAM" id="SSF46955">
    <property type="entry name" value="Putative DNA-binding domain"/>
    <property type="match status" value="1"/>
</dbReference>
<dbReference type="PROSITE" id="PS00552">
    <property type="entry name" value="HTH_MERR_1"/>
    <property type="match status" value="1"/>
</dbReference>
<keyword evidence="1" id="KW-0238">DNA-binding</keyword>
<dbReference type="Pfam" id="PF13672">
    <property type="entry name" value="PP2C_2"/>
    <property type="match status" value="1"/>
</dbReference>
<evidence type="ECO:0000313" key="5">
    <source>
        <dbReference type="EMBL" id="GGS52251.1"/>
    </source>
</evidence>
<organism evidence="5 6">
    <name type="scientific">Streptomyces badius</name>
    <dbReference type="NCBI Taxonomy" id="1941"/>
    <lineage>
        <taxon>Bacteria</taxon>
        <taxon>Bacillati</taxon>
        <taxon>Actinomycetota</taxon>
        <taxon>Actinomycetes</taxon>
        <taxon>Kitasatosporales</taxon>
        <taxon>Streptomycetaceae</taxon>
        <taxon>Streptomyces</taxon>
    </lineage>
</organism>
<accession>A0ABQ2T6I3</accession>
<dbReference type="SUPFAM" id="SSF81606">
    <property type="entry name" value="PP2C-like"/>
    <property type="match status" value="1"/>
</dbReference>
<dbReference type="CDD" id="cd00143">
    <property type="entry name" value="PP2Cc"/>
    <property type="match status" value="1"/>
</dbReference>
<dbReference type="PROSITE" id="PS50937">
    <property type="entry name" value="HTH_MERR_2"/>
    <property type="match status" value="1"/>
</dbReference>
<dbReference type="InterPro" id="IPR001932">
    <property type="entry name" value="PPM-type_phosphatase-like_dom"/>
</dbReference>
<gene>
    <name evidence="5" type="ORF">GCM10010253_28150</name>
</gene>
<comment type="caution">
    <text evidence="5">The sequence shown here is derived from an EMBL/GenBank/DDBJ whole genome shotgun (WGS) entry which is preliminary data.</text>
</comment>
<dbReference type="Proteomes" id="UP000659767">
    <property type="component" value="Unassembled WGS sequence"/>
</dbReference>
<dbReference type="CDD" id="cd01107">
    <property type="entry name" value="HTH_BmrR"/>
    <property type="match status" value="1"/>
</dbReference>
<dbReference type="RefSeq" id="WP_199888286.1">
    <property type="nucleotide sequence ID" value="NZ_BMSZ01000007.1"/>
</dbReference>
<evidence type="ECO:0000256" key="2">
    <source>
        <dbReference type="SAM" id="MobiDB-lite"/>
    </source>
</evidence>
<keyword evidence="6" id="KW-1185">Reference proteome</keyword>
<feature type="domain" description="HTH merR-type" evidence="3">
    <location>
        <begin position="15"/>
        <end position="85"/>
    </location>
</feature>
<evidence type="ECO:0008006" key="7">
    <source>
        <dbReference type="Google" id="ProtNLM"/>
    </source>
</evidence>
<evidence type="ECO:0000259" key="3">
    <source>
        <dbReference type="PROSITE" id="PS50937"/>
    </source>
</evidence>
<dbReference type="SMART" id="SM00331">
    <property type="entry name" value="PP2C_SIG"/>
    <property type="match status" value="1"/>
</dbReference>
<dbReference type="Gene3D" id="3.60.40.10">
    <property type="entry name" value="PPM-type phosphatase domain"/>
    <property type="match status" value="1"/>
</dbReference>
<sequence length="407" mass="42130">MEREGRATGAAGGELVTIGEFARLSRLSAKALRRYDELGLLRPALVDPVNGYRYYDPAQVEGARLVAWLRRIGMPLNRIGRVVALDAGAAAVEIRAYWARVETETAARRDLAMYLVDHLSAEGRTMSRMPGNAENAEKPENPGSTGSAGVSGGSGAVALAIRGAALTDIGVVRTANQDAAFAGPHLLAVADGFGEGGAEASAAAIEALKPSTWGRRDGVLSSVDLLNALQDTADSAAGAVRDAVAPCETPDGSGTTLTAMLWTGSRLGLVHIGDSRAYLLRGGELFRITHDHSLVQSMLDDGSLSPEEAASQPGPALLLKALVGEARPAAAAVACRPDVRVQEVLAGDRYLLCSDGLSAVVDAADLRAAVVAADDPEEAVRRLVGLAREAGAPDNVACAVADVVVEE</sequence>
<dbReference type="InterPro" id="IPR000551">
    <property type="entry name" value="MerR-type_HTH_dom"/>
</dbReference>
<dbReference type="InterPro" id="IPR009061">
    <property type="entry name" value="DNA-bd_dom_put_sf"/>
</dbReference>
<dbReference type="EMBL" id="BMSZ01000007">
    <property type="protein sequence ID" value="GGS52251.1"/>
    <property type="molecule type" value="Genomic_DNA"/>
</dbReference>
<feature type="region of interest" description="Disordered" evidence="2">
    <location>
        <begin position="125"/>
        <end position="149"/>
    </location>
</feature>
<dbReference type="InterPro" id="IPR047057">
    <property type="entry name" value="MerR_fam"/>
</dbReference>
<dbReference type="PANTHER" id="PTHR30204">
    <property type="entry name" value="REDOX-CYCLING DRUG-SENSING TRANSCRIPTIONAL ACTIVATOR SOXR"/>
    <property type="match status" value="1"/>
</dbReference>
<proteinExistence type="predicted"/>
<dbReference type="Gene3D" id="1.10.1660.10">
    <property type="match status" value="1"/>
</dbReference>
<name>A0ABQ2T6I3_STRBA</name>
<dbReference type="InterPro" id="IPR036457">
    <property type="entry name" value="PPM-type-like_dom_sf"/>
</dbReference>
<dbReference type="SMART" id="SM00332">
    <property type="entry name" value="PP2Cc"/>
    <property type="match status" value="1"/>
</dbReference>
<evidence type="ECO:0000259" key="4">
    <source>
        <dbReference type="PROSITE" id="PS51746"/>
    </source>
</evidence>
<dbReference type="PANTHER" id="PTHR30204:SF97">
    <property type="entry name" value="MERR FAMILY REGULATORY PROTEIN"/>
    <property type="match status" value="1"/>
</dbReference>